<dbReference type="OrthoDB" id="8670884at2"/>
<gene>
    <name evidence="5" type="ORF">ADK37_00160</name>
</gene>
<dbReference type="AlphaFoldDB" id="A0A0L8LZY1"/>
<dbReference type="Pfam" id="PF01494">
    <property type="entry name" value="FAD_binding_3"/>
    <property type="match status" value="1"/>
</dbReference>
<comment type="cofactor">
    <cofactor evidence="1">
        <name>FAD</name>
        <dbReference type="ChEBI" id="CHEBI:57692"/>
    </cofactor>
</comment>
<dbReference type="Gene3D" id="3.50.50.60">
    <property type="entry name" value="FAD/NAD(P)-binding domain"/>
    <property type="match status" value="1"/>
</dbReference>
<dbReference type="InterPro" id="IPR050641">
    <property type="entry name" value="RIFMO-like"/>
</dbReference>
<evidence type="ECO:0000313" key="5">
    <source>
        <dbReference type="EMBL" id="KOG43747.1"/>
    </source>
</evidence>
<name>A0A0L8LZY1_9ACTN</name>
<accession>A0A0L8LZY1</accession>
<keyword evidence="3" id="KW-0274">FAD</keyword>
<dbReference type="Gene3D" id="3.40.30.120">
    <property type="match status" value="1"/>
</dbReference>
<dbReference type="EMBL" id="LGUS01000001">
    <property type="protein sequence ID" value="KOG43747.1"/>
    <property type="molecule type" value="Genomic_DNA"/>
</dbReference>
<feature type="domain" description="FAD-binding" evidence="4">
    <location>
        <begin position="2"/>
        <end position="334"/>
    </location>
</feature>
<dbReference type="Gene3D" id="3.30.70.2450">
    <property type="match status" value="1"/>
</dbReference>
<dbReference type="PANTHER" id="PTHR43004">
    <property type="entry name" value="TRK SYSTEM POTASSIUM UPTAKE PROTEIN"/>
    <property type="match status" value="1"/>
</dbReference>
<comment type="caution">
    <text evidence="5">The sequence shown here is derived from an EMBL/GenBank/DDBJ whole genome shotgun (WGS) entry which is preliminary data.</text>
</comment>
<dbReference type="PATRIC" id="fig|67356.5.peg.35"/>
<sequence length="475" mass="51422">MIDVIVVGGGPTGLMLACELRLHGVHVVVLEKLTEPTAQSRGQGLHARSVELMDQRGLLDRFFAVSEKFQVGGLFGGIAKPWPDRLDTAHPYGLATPQPVTERLLNERALELGTEIRRGCEVVGLSQAEDGVTVELADGTRLRSRYLVGCDGGRSAVRKLLGVGFPGEPAKVETMLGDMEVTEDPATIAAVVEEVRKTQLRFGVVPGKDGVCRVIVPADGVAEDRAAEPTLDEFRQQLRAVAGTDFGVHSPRWLSRFGDATRQAERYRVGRVLLAGDAAHIHPPTGGQGLNLGVQDAFNLGWKLAAAVDGWAPEGLLDSYHAERHPVGAAVLANTRAQITLMGTDPGATALRELFAKLMDFEEVNRYVTEMITAVGVRYDFGEGHELLGRRMRDVELKQGRLYEHMHGGRGLLLDRTGRLSVTGWADRVDLVADESEDPDVPAVLLRPDGHVAWVGEDQQDLVDALPTWFGPAAG</sequence>
<evidence type="ECO:0000256" key="1">
    <source>
        <dbReference type="ARBA" id="ARBA00001974"/>
    </source>
</evidence>
<dbReference type="RefSeq" id="WP_053190154.1">
    <property type="nucleotide sequence ID" value="NZ_KQ948989.1"/>
</dbReference>
<dbReference type="Proteomes" id="UP000037251">
    <property type="component" value="Unassembled WGS sequence"/>
</dbReference>
<dbReference type="GO" id="GO:0071949">
    <property type="term" value="F:FAD binding"/>
    <property type="evidence" value="ECO:0007669"/>
    <property type="project" value="InterPro"/>
</dbReference>
<proteinExistence type="predicted"/>
<dbReference type="SUPFAM" id="SSF51905">
    <property type="entry name" value="FAD/NAD(P)-binding domain"/>
    <property type="match status" value="1"/>
</dbReference>
<dbReference type="GO" id="GO:0016709">
    <property type="term" value="F:oxidoreductase activity, acting on paired donors, with incorporation or reduction of molecular oxygen, NAD(P)H as one donor, and incorporation of one atom of oxygen"/>
    <property type="evidence" value="ECO:0007669"/>
    <property type="project" value="UniProtKB-ARBA"/>
</dbReference>
<keyword evidence="6" id="KW-1185">Reference proteome</keyword>
<protein>
    <submittedName>
        <fullName evidence="5">FAD-dependent oxidoreductase</fullName>
    </submittedName>
</protein>
<keyword evidence="2" id="KW-0285">Flavoprotein</keyword>
<dbReference type="STRING" id="67356.AQJ84_08535"/>
<evidence type="ECO:0000259" key="4">
    <source>
        <dbReference type="Pfam" id="PF01494"/>
    </source>
</evidence>
<evidence type="ECO:0000256" key="2">
    <source>
        <dbReference type="ARBA" id="ARBA00022630"/>
    </source>
</evidence>
<dbReference type="PANTHER" id="PTHR43004:SF19">
    <property type="entry name" value="BINDING MONOOXYGENASE, PUTATIVE (JCVI)-RELATED"/>
    <property type="match status" value="1"/>
</dbReference>
<dbReference type="InterPro" id="IPR002938">
    <property type="entry name" value="FAD-bd"/>
</dbReference>
<evidence type="ECO:0000256" key="3">
    <source>
        <dbReference type="ARBA" id="ARBA00022827"/>
    </source>
</evidence>
<organism evidence="5 6">
    <name type="scientific">Streptomyces resistomycificus</name>
    <dbReference type="NCBI Taxonomy" id="67356"/>
    <lineage>
        <taxon>Bacteria</taxon>
        <taxon>Bacillati</taxon>
        <taxon>Actinomycetota</taxon>
        <taxon>Actinomycetes</taxon>
        <taxon>Kitasatosporales</taxon>
        <taxon>Streptomycetaceae</taxon>
        <taxon>Streptomyces</taxon>
        <taxon>Streptomyces aurantiacus group</taxon>
    </lineage>
</organism>
<dbReference type="NCBIfam" id="NF033145">
    <property type="entry name" value="rif_monoox"/>
    <property type="match status" value="1"/>
</dbReference>
<evidence type="ECO:0000313" key="6">
    <source>
        <dbReference type="Proteomes" id="UP000037251"/>
    </source>
</evidence>
<dbReference type="InterPro" id="IPR036188">
    <property type="entry name" value="FAD/NAD-bd_sf"/>
</dbReference>
<dbReference type="eggNOG" id="COG0654">
    <property type="taxonomic scope" value="Bacteria"/>
</dbReference>
<dbReference type="PRINTS" id="PR00420">
    <property type="entry name" value="RNGMNOXGNASE"/>
</dbReference>
<reference evidence="6" key="1">
    <citation type="submission" date="2015-07" db="EMBL/GenBank/DDBJ databases">
        <authorList>
            <person name="Ju K.-S."/>
            <person name="Doroghazi J.R."/>
            <person name="Metcalf W.W."/>
        </authorList>
    </citation>
    <scope>NUCLEOTIDE SEQUENCE [LARGE SCALE GENOMIC DNA]</scope>
    <source>
        <strain evidence="6">NRRL 2290</strain>
    </source>
</reference>
<dbReference type="Pfam" id="PF21274">
    <property type="entry name" value="Rng_hyd_C"/>
    <property type="match status" value="1"/>
</dbReference>